<dbReference type="InterPro" id="IPR002575">
    <property type="entry name" value="Aminoglycoside_PTrfase"/>
</dbReference>
<keyword evidence="2" id="KW-0808">Transferase</keyword>
<dbReference type="PANTHER" id="PTHR36091">
    <property type="entry name" value="ALTERED INHERITANCE OF MITOCHONDRIA PROTEIN 9, MITOCHONDRIAL"/>
    <property type="match status" value="1"/>
</dbReference>
<evidence type="ECO:0000313" key="3">
    <source>
        <dbReference type="Proteomes" id="UP000053732"/>
    </source>
</evidence>
<dbReference type="InterPro" id="IPR011009">
    <property type="entry name" value="Kinase-like_dom_sf"/>
</dbReference>
<accession>A0A0G4P7R0</accession>
<dbReference type="GO" id="GO:0005739">
    <property type="term" value="C:mitochondrion"/>
    <property type="evidence" value="ECO:0007669"/>
    <property type="project" value="TreeGrafter"/>
</dbReference>
<name>A0A0G4P7R0_PENC3</name>
<proteinExistence type="predicted"/>
<gene>
    <name evidence="2" type="ORF">PCAMFM013_S007g000316</name>
</gene>
<dbReference type="InterPro" id="IPR051035">
    <property type="entry name" value="Mito_inheritance_9"/>
</dbReference>
<dbReference type="Proteomes" id="UP000053732">
    <property type="component" value="Unassembled WGS sequence"/>
</dbReference>
<keyword evidence="2" id="KW-0418">Kinase</keyword>
<sequence>MPLESRIYRFISGLLKPCVSHTTVHSLTIPLSRGRAYSTIIPDYDPEGFYRYSAQKWLWNEPAQLLCRHVQFNIDALIHVAEEAAGHGSVCVDVSKLPEGNSNKVFAVTMQDGKQLIVKIPNPNSGPSHYTTASEVATMQFVREKLQIPAPKVLGYCSRASESKLGVEYIVMEKAPGIELGRIWEHLKSRDKLSIVKQIAAITCTLAQSQFPYHGALYRRQDVTQSESFVLDDEFAIGPTTGRAWFDNRRAEAEVPRGPWTSAENVAKSLVRREIACLERFPSFPRDTQQGIFGGPSGYHPTKEAKLSVLHDFLKIRPHLLPKEEKLSTGVLWHNDLHMHNIFVDSENPSQITSIIDWQGTPIYPIFLICHHPSLIEYEGPELDGFSQPAAKDLFLSQSLWLTYEIEVQRAAPELLNTIRHRDTLPGQILGTIGSTYDDGEPYAQSLLVDITKEHAWKQLVGVDENDNPSVLCPLKYSEQDVAKFKTEYAKWEKDVERKMRVLEEIGVYTGWNGAVSPHDYNEVVRRLAVAKQNFLDRESANEEERAMWEKVWPFQDSVK</sequence>
<dbReference type="SUPFAM" id="SSF56112">
    <property type="entry name" value="Protein kinase-like (PK-like)"/>
    <property type="match status" value="1"/>
</dbReference>
<dbReference type="Gene3D" id="3.30.200.20">
    <property type="entry name" value="Phosphorylase Kinase, domain 1"/>
    <property type="match status" value="1"/>
</dbReference>
<protein>
    <submittedName>
        <fullName evidence="2">Protein kinase-like domain</fullName>
    </submittedName>
</protein>
<dbReference type="EMBL" id="HG793140">
    <property type="protein sequence ID" value="CRL22335.1"/>
    <property type="molecule type" value="Genomic_DNA"/>
</dbReference>
<organism evidence="2 3">
    <name type="scientific">Penicillium camemberti (strain FM 013)</name>
    <dbReference type="NCBI Taxonomy" id="1429867"/>
    <lineage>
        <taxon>Eukaryota</taxon>
        <taxon>Fungi</taxon>
        <taxon>Dikarya</taxon>
        <taxon>Ascomycota</taxon>
        <taxon>Pezizomycotina</taxon>
        <taxon>Eurotiomycetes</taxon>
        <taxon>Eurotiomycetidae</taxon>
        <taxon>Eurotiales</taxon>
        <taxon>Aspergillaceae</taxon>
        <taxon>Penicillium</taxon>
    </lineage>
</organism>
<dbReference type="GO" id="GO:0016301">
    <property type="term" value="F:kinase activity"/>
    <property type="evidence" value="ECO:0007669"/>
    <property type="project" value="UniProtKB-KW"/>
</dbReference>
<dbReference type="AlphaFoldDB" id="A0A0G4P7R0"/>
<keyword evidence="3" id="KW-1185">Reference proteome</keyword>
<dbReference type="Pfam" id="PF01636">
    <property type="entry name" value="APH"/>
    <property type="match status" value="1"/>
</dbReference>
<evidence type="ECO:0000259" key="1">
    <source>
        <dbReference type="Pfam" id="PF01636"/>
    </source>
</evidence>
<evidence type="ECO:0000313" key="2">
    <source>
        <dbReference type="EMBL" id="CRL22335.1"/>
    </source>
</evidence>
<dbReference type="PANTHER" id="PTHR36091:SF2">
    <property type="entry name" value="AMINOGLYCOSIDE PHOSPHOTRANSFERASE DOMAIN-CONTAINING PROTEIN"/>
    <property type="match status" value="1"/>
</dbReference>
<feature type="domain" description="Aminoglycoside phosphotransferase" evidence="1">
    <location>
        <begin position="94"/>
        <end position="360"/>
    </location>
</feature>
<reference evidence="2 3" key="1">
    <citation type="journal article" date="2014" name="Nat. Commun.">
        <title>Multiple recent horizontal transfers of a large genomic region in cheese making fungi.</title>
        <authorList>
            <person name="Cheeseman K."/>
            <person name="Ropars J."/>
            <person name="Renault P."/>
            <person name="Dupont J."/>
            <person name="Gouzy J."/>
            <person name="Branca A."/>
            <person name="Abraham A.L."/>
            <person name="Ceppi M."/>
            <person name="Conseiller E."/>
            <person name="Debuchy R."/>
            <person name="Malagnac F."/>
            <person name="Goarin A."/>
            <person name="Silar P."/>
            <person name="Lacoste S."/>
            <person name="Sallet E."/>
            <person name="Bensimon A."/>
            <person name="Giraud T."/>
            <person name="Brygoo Y."/>
        </authorList>
    </citation>
    <scope>NUCLEOTIDE SEQUENCE [LARGE SCALE GENOMIC DNA]</scope>
    <source>
        <strain evidence="3">FM 013</strain>
    </source>
</reference>